<dbReference type="AlphaFoldDB" id="H8X6Q7"/>
<dbReference type="OrthoDB" id="551302at2759"/>
<dbReference type="eggNOG" id="ENOG502S2VH">
    <property type="taxonomic scope" value="Eukaryota"/>
</dbReference>
<feature type="compositionally biased region" description="Basic and acidic residues" evidence="1">
    <location>
        <begin position="90"/>
        <end position="102"/>
    </location>
</feature>
<dbReference type="GO" id="GO:0009966">
    <property type="term" value="P:regulation of signal transduction"/>
    <property type="evidence" value="ECO:0007669"/>
    <property type="project" value="InterPro"/>
</dbReference>
<dbReference type="Proteomes" id="UP000005018">
    <property type="component" value="Chromosome 5"/>
</dbReference>
<keyword evidence="3" id="KW-1185">Reference proteome</keyword>
<name>H8X6Q7_CANO9</name>
<dbReference type="InterPro" id="IPR007062">
    <property type="entry name" value="PPI-2"/>
</dbReference>
<gene>
    <name evidence="2" type="ORF">CORT_0E00790</name>
</gene>
<organism evidence="2 3">
    <name type="scientific">Candida orthopsilosis (strain 90-125)</name>
    <name type="common">Yeast</name>
    <dbReference type="NCBI Taxonomy" id="1136231"/>
    <lineage>
        <taxon>Eukaryota</taxon>
        <taxon>Fungi</taxon>
        <taxon>Dikarya</taxon>
        <taxon>Ascomycota</taxon>
        <taxon>Saccharomycotina</taxon>
        <taxon>Pichiomycetes</taxon>
        <taxon>Debaryomycetaceae</taxon>
        <taxon>Candida/Lodderomyces clade</taxon>
        <taxon>Candida</taxon>
    </lineage>
</organism>
<evidence type="ECO:0000313" key="3">
    <source>
        <dbReference type="Proteomes" id="UP000005018"/>
    </source>
</evidence>
<reference evidence="2 3" key="1">
    <citation type="journal article" date="2012" name="PLoS ONE">
        <title>Sequence and analysis of the genome of the pathogenic yeast Candida orthopsilosis.</title>
        <authorList>
            <person name="Riccombeni A."/>
            <person name="Vidanes G."/>
            <person name="Proux-Wera E."/>
            <person name="Wolfe K.H."/>
            <person name="Butler G."/>
        </authorList>
    </citation>
    <scope>NUCLEOTIDE SEQUENCE [LARGE SCALE GENOMIC DNA]</scope>
    <source>
        <strain evidence="2 3">Co 90-125</strain>
    </source>
</reference>
<protein>
    <submittedName>
        <fullName evidence="2">Glc8 protein</fullName>
    </submittedName>
</protein>
<dbReference type="PANTHER" id="PTHR12398:SF20">
    <property type="entry name" value="PROTEIN PHOSPHATASE 1 REGULATORY INHIBITOR SUBUNIT 2"/>
    <property type="match status" value="1"/>
</dbReference>
<dbReference type="PANTHER" id="PTHR12398">
    <property type="entry name" value="PROTEIN PHOSPHATASE INHIBITOR"/>
    <property type="match status" value="1"/>
</dbReference>
<feature type="region of interest" description="Disordered" evidence="1">
    <location>
        <begin position="148"/>
        <end position="217"/>
    </location>
</feature>
<evidence type="ECO:0000256" key="1">
    <source>
        <dbReference type="SAM" id="MobiDB-lite"/>
    </source>
</evidence>
<dbReference type="GO" id="GO:0004864">
    <property type="term" value="F:protein phosphatase inhibitor activity"/>
    <property type="evidence" value="ECO:0007669"/>
    <property type="project" value="InterPro"/>
</dbReference>
<sequence length="217" mass="24897">MPDQQPRGILRNKSVSEDSAHSPPLPNKLDRQEVIKNTKLNAQLHDDSSKGEEIRAKIAQKKREQGLDEHDHLPEHLKWDEVNIYKNEQEKSATMKIDEPKTPYEGGFNPEGEYYRDDDDDDGGANAKAAEDEIPVFELGEGEYDKLSHDVSSSLHGGQVYKDESQADEDADAEDGQEEERPLTAEERHKRFEEKRKEHYHMKALPLKQKIDIPDEN</sequence>
<dbReference type="KEGG" id="cot:CORT_0E00790"/>
<feature type="compositionally biased region" description="Acidic residues" evidence="1">
    <location>
        <begin position="166"/>
        <end position="178"/>
    </location>
</feature>
<feature type="region of interest" description="Disordered" evidence="1">
    <location>
        <begin position="90"/>
        <end position="132"/>
    </location>
</feature>
<dbReference type="Pfam" id="PF04979">
    <property type="entry name" value="IPP-2"/>
    <property type="match status" value="1"/>
</dbReference>
<dbReference type="EMBL" id="HE681723">
    <property type="protein sequence ID" value="CCG23668.1"/>
    <property type="molecule type" value="Genomic_DNA"/>
</dbReference>
<dbReference type="RefSeq" id="XP_003869801.1">
    <property type="nucleotide sequence ID" value="XM_003869752.1"/>
</dbReference>
<dbReference type="HOGENOM" id="CLU_070379_1_0_1"/>
<proteinExistence type="predicted"/>
<feature type="region of interest" description="Disordered" evidence="1">
    <location>
        <begin position="1"/>
        <end position="32"/>
    </location>
</feature>
<feature type="compositionally biased region" description="Basic and acidic residues" evidence="1">
    <location>
        <begin position="179"/>
        <end position="197"/>
    </location>
</feature>
<dbReference type="Gene3D" id="6.10.250.1050">
    <property type="match status" value="1"/>
</dbReference>
<accession>H8X6Q7</accession>
<dbReference type="GeneID" id="14541126"/>
<evidence type="ECO:0000313" key="2">
    <source>
        <dbReference type="EMBL" id="CCG23668.1"/>
    </source>
</evidence>